<sequence length="78" mass="8633">MWILMILLLIITARGDNGWGTQQQLTDTPAYNSTTIITPLQRQGFYGGGIVPLHPKTKLILKFTLPICCLFPSKSSTV</sequence>
<keyword evidence="2" id="KW-1185">Reference proteome</keyword>
<evidence type="ECO:0000256" key="1">
    <source>
        <dbReference type="SAM" id="SignalP"/>
    </source>
</evidence>
<feature type="chain" id="PRO_5037540915" evidence="1">
    <location>
        <begin position="16"/>
        <end position="78"/>
    </location>
</feature>
<dbReference type="WBParaSite" id="Minc3s00009g00633">
    <property type="protein sequence ID" value="Minc3s00009g00633"/>
    <property type="gene ID" value="Minc3s00009g00633"/>
</dbReference>
<dbReference type="AlphaFoldDB" id="A0A914KIU5"/>
<dbReference type="Proteomes" id="UP000887563">
    <property type="component" value="Unplaced"/>
</dbReference>
<evidence type="ECO:0000313" key="2">
    <source>
        <dbReference type="Proteomes" id="UP000887563"/>
    </source>
</evidence>
<name>A0A914KIU5_MELIC</name>
<protein>
    <submittedName>
        <fullName evidence="3">Secreted protein</fullName>
    </submittedName>
</protein>
<organism evidence="2 3">
    <name type="scientific">Meloidogyne incognita</name>
    <name type="common">Southern root-knot nematode worm</name>
    <name type="synonym">Oxyuris incognita</name>
    <dbReference type="NCBI Taxonomy" id="6306"/>
    <lineage>
        <taxon>Eukaryota</taxon>
        <taxon>Metazoa</taxon>
        <taxon>Ecdysozoa</taxon>
        <taxon>Nematoda</taxon>
        <taxon>Chromadorea</taxon>
        <taxon>Rhabditida</taxon>
        <taxon>Tylenchina</taxon>
        <taxon>Tylenchomorpha</taxon>
        <taxon>Tylenchoidea</taxon>
        <taxon>Meloidogynidae</taxon>
        <taxon>Meloidogyninae</taxon>
        <taxon>Meloidogyne</taxon>
        <taxon>Meloidogyne incognita group</taxon>
    </lineage>
</organism>
<evidence type="ECO:0000313" key="3">
    <source>
        <dbReference type="WBParaSite" id="Minc3s00009g00633"/>
    </source>
</evidence>
<proteinExistence type="predicted"/>
<feature type="signal peptide" evidence="1">
    <location>
        <begin position="1"/>
        <end position="15"/>
    </location>
</feature>
<reference evidence="3" key="1">
    <citation type="submission" date="2022-11" db="UniProtKB">
        <authorList>
            <consortium name="WormBaseParasite"/>
        </authorList>
    </citation>
    <scope>IDENTIFICATION</scope>
</reference>
<accession>A0A914KIU5</accession>
<keyword evidence="1" id="KW-0732">Signal</keyword>